<feature type="region of interest" description="Disordered" evidence="7">
    <location>
        <begin position="754"/>
        <end position="828"/>
    </location>
</feature>
<keyword evidence="12" id="KW-1185">Reference proteome</keyword>
<dbReference type="GO" id="GO:0043531">
    <property type="term" value="F:ADP binding"/>
    <property type="evidence" value="ECO:0007669"/>
    <property type="project" value="InterPro"/>
</dbReference>
<proteinExistence type="inferred from homology"/>
<evidence type="ECO:0000313" key="12">
    <source>
        <dbReference type="Proteomes" id="UP000015105"/>
    </source>
</evidence>
<evidence type="ECO:0000259" key="9">
    <source>
        <dbReference type="Pfam" id="PF23559"/>
    </source>
</evidence>
<comment type="similarity">
    <text evidence="1">Belongs to the disease resistance NB-LRR family.</text>
</comment>
<protein>
    <submittedName>
        <fullName evidence="11">Uncharacterized protein</fullName>
    </submittedName>
</protein>
<dbReference type="SUPFAM" id="SSF52540">
    <property type="entry name" value="P-loop containing nucleoside triphosphate hydrolases"/>
    <property type="match status" value="1"/>
</dbReference>
<dbReference type="InterPro" id="IPR055414">
    <property type="entry name" value="LRR_R13L4/SHOC2-like"/>
</dbReference>
<name>A0A453N1U8_AEGTS</name>
<evidence type="ECO:0000256" key="6">
    <source>
        <dbReference type="ARBA" id="ARBA00023054"/>
    </source>
</evidence>
<dbReference type="InterPro" id="IPR027417">
    <property type="entry name" value="P-loop_NTPase"/>
</dbReference>
<keyword evidence="2" id="KW-0433">Leucine-rich repeat</keyword>
<sequence length="828" mass="94367">MRPLIGKLDMLLLRDAPQKCCSKRIKDRMRLLKDDVQKISSYLDELSEVEDPPPMAMCWMNEARDLSYDMEDYVDSLLFVPPEDPSLFANNIKATRSLRKWFSRVKTSQTQVISAGTLSEFRRYVQEAIQRHQRYNLHSCRTLRRRFVSHGPMVLPRPYEETADIVIDGRMNEFINSLATDGDQQLKVLSVLGSACLGKTTLARVLYNRFRKQYNCRAFIRVSKKPDTKKIFCDMLSQLKRQHPLQHCREIDLIHDIKQYLQDKSMYPEGYTILKDDLVKQWVAEGLIYTTEGQDIRKDAESYLDQLIGRRFIQPICVNYNNEVLSCAVHGMVHDLIAHKSAEENFIVAIDYSQKNVPLSQKVRRLSLLFGNAKYAKIPANITKAQVRSIGFFGLLESMPCITEFKLLRVLNLQLFRHAGDDDGPVDLTGISEMFQLRYLKIAGNVCIKLPNHVLQCLEILDIADARVACVPRDIHLPNLLHLGLPVDKNLLDWINSRMSLSVERVRKLQDLHLTRSSALSSDHLNRSMSSILSLLGGHGNLKTLVVAHGSSAKNARGASDVTLSLDLLAPPLLQRFEFLPHSHIMFSRIPLWIEKHGNLRILKIAVRELQMSCVDILRGSPALTALSLYVEKAPYDKIIFDKAGFSILKYFKLRFTSDIAWIKFEKGAMPNLWKLKIVFNAIPSFEKDGTALVSIEHMPGLKEISTKFGGEAPDLEYALRTLVSNHPTNPIINMPSNKTLGGEQPHRNLEQESDEILKEDPYGNLEQESDEILEEQEPDEYDERLERRQADKRISRSSDPSSRLHVPVPVGASEMGSEPDVEIPAAY</sequence>
<dbReference type="Gene3D" id="3.40.50.300">
    <property type="entry name" value="P-loop containing nucleotide triphosphate hydrolases"/>
    <property type="match status" value="1"/>
</dbReference>
<reference evidence="12" key="2">
    <citation type="journal article" date="2017" name="Nat. Plants">
        <title>The Aegilops tauschii genome reveals multiple impacts of transposons.</title>
        <authorList>
            <person name="Zhao G."/>
            <person name="Zou C."/>
            <person name="Li K."/>
            <person name="Wang K."/>
            <person name="Li T."/>
            <person name="Gao L."/>
            <person name="Zhang X."/>
            <person name="Wang H."/>
            <person name="Yang Z."/>
            <person name="Liu X."/>
            <person name="Jiang W."/>
            <person name="Mao L."/>
            <person name="Kong X."/>
            <person name="Jiao Y."/>
            <person name="Jia J."/>
        </authorList>
    </citation>
    <scope>NUCLEOTIDE SEQUENCE [LARGE SCALE GENOMIC DNA]</scope>
    <source>
        <strain evidence="12">cv. AL8/78</strain>
    </source>
</reference>
<dbReference type="Pfam" id="PF23598">
    <property type="entry name" value="LRR_14"/>
    <property type="match status" value="1"/>
</dbReference>
<dbReference type="SUPFAM" id="SSF52058">
    <property type="entry name" value="L domain-like"/>
    <property type="match status" value="1"/>
</dbReference>
<reference evidence="12" key="1">
    <citation type="journal article" date="2014" name="Science">
        <title>Ancient hybridizations among the ancestral genomes of bread wheat.</title>
        <authorList>
            <consortium name="International Wheat Genome Sequencing Consortium,"/>
            <person name="Marcussen T."/>
            <person name="Sandve S.R."/>
            <person name="Heier L."/>
            <person name="Spannagl M."/>
            <person name="Pfeifer M."/>
            <person name="Jakobsen K.S."/>
            <person name="Wulff B.B."/>
            <person name="Steuernagel B."/>
            <person name="Mayer K.F."/>
            <person name="Olsen O.A."/>
        </authorList>
    </citation>
    <scope>NUCLEOTIDE SEQUENCE [LARGE SCALE GENOMIC DNA]</scope>
    <source>
        <strain evidence="12">cv. AL8/78</strain>
    </source>
</reference>
<evidence type="ECO:0000256" key="2">
    <source>
        <dbReference type="ARBA" id="ARBA00022614"/>
    </source>
</evidence>
<dbReference type="GO" id="GO:0009626">
    <property type="term" value="P:plant-type hypersensitive response"/>
    <property type="evidence" value="ECO:0007669"/>
    <property type="project" value="UniProtKB-ARBA"/>
</dbReference>
<keyword evidence="5" id="KW-0611">Plant defense</keyword>
<dbReference type="GO" id="GO:0002758">
    <property type="term" value="P:innate immune response-activating signaling pathway"/>
    <property type="evidence" value="ECO:0007669"/>
    <property type="project" value="UniProtKB-ARBA"/>
</dbReference>
<dbReference type="PANTHER" id="PTHR19338:SF25">
    <property type="entry name" value="NB-ARC DOMAIN-CONTAINING PROTEIN"/>
    <property type="match status" value="1"/>
</dbReference>
<dbReference type="Gene3D" id="3.80.10.10">
    <property type="entry name" value="Ribonuclease Inhibitor"/>
    <property type="match status" value="1"/>
</dbReference>
<reference evidence="11" key="3">
    <citation type="journal article" date="2017" name="Nature">
        <title>Genome sequence of the progenitor of the wheat D genome Aegilops tauschii.</title>
        <authorList>
            <person name="Luo M.C."/>
            <person name="Gu Y.Q."/>
            <person name="Puiu D."/>
            <person name="Wang H."/>
            <person name="Twardziok S.O."/>
            <person name="Deal K.R."/>
            <person name="Huo N."/>
            <person name="Zhu T."/>
            <person name="Wang L."/>
            <person name="Wang Y."/>
            <person name="McGuire P.E."/>
            <person name="Liu S."/>
            <person name="Long H."/>
            <person name="Ramasamy R.K."/>
            <person name="Rodriguez J.C."/>
            <person name="Van S.L."/>
            <person name="Yuan L."/>
            <person name="Wang Z."/>
            <person name="Xia Z."/>
            <person name="Xiao L."/>
            <person name="Anderson O.D."/>
            <person name="Ouyang S."/>
            <person name="Liang Y."/>
            <person name="Zimin A.V."/>
            <person name="Pertea G."/>
            <person name="Qi P."/>
            <person name="Bennetzen J.L."/>
            <person name="Dai X."/>
            <person name="Dawson M.W."/>
            <person name="Muller H.G."/>
            <person name="Kugler K."/>
            <person name="Rivarola-Duarte L."/>
            <person name="Spannagl M."/>
            <person name="Mayer K.F.X."/>
            <person name="Lu F.H."/>
            <person name="Bevan M.W."/>
            <person name="Leroy P."/>
            <person name="Li P."/>
            <person name="You F.M."/>
            <person name="Sun Q."/>
            <person name="Liu Z."/>
            <person name="Lyons E."/>
            <person name="Wicker T."/>
            <person name="Salzberg S.L."/>
            <person name="Devos K.M."/>
            <person name="Dvorak J."/>
        </authorList>
    </citation>
    <scope>NUCLEOTIDE SEQUENCE [LARGE SCALE GENOMIC DNA]</scope>
    <source>
        <strain evidence="11">cv. AL8/78</strain>
    </source>
</reference>
<dbReference type="Gene3D" id="1.20.5.4130">
    <property type="match status" value="1"/>
</dbReference>
<evidence type="ECO:0000256" key="3">
    <source>
        <dbReference type="ARBA" id="ARBA00022737"/>
    </source>
</evidence>
<dbReference type="InterPro" id="IPR032675">
    <property type="entry name" value="LRR_dom_sf"/>
</dbReference>
<dbReference type="PANTHER" id="PTHR19338">
    <property type="entry name" value="TRANSLOCASE OF INNER MITOCHONDRIAL MEMBRANE 13 HOMOLOG"/>
    <property type="match status" value="1"/>
</dbReference>
<evidence type="ECO:0000259" key="8">
    <source>
        <dbReference type="Pfam" id="PF18052"/>
    </source>
</evidence>
<dbReference type="GO" id="GO:0042742">
    <property type="term" value="P:defense response to bacterium"/>
    <property type="evidence" value="ECO:0007669"/>
    <property type="project" value="UniProtKB-ARBA"/>
</dbReference>
<dbReference type="InterPro" id="IPR058922">
    <property type="entry name" value="WHD_DRP"/>
</dbReference>
<evidence type="ECO:0000256" key="5">
    <source>
        <dbReference type="ARBA" id="ARBA00022821"/>
    </source>
</evidence>
<feature type="domain" description="Disease resistance N-terminal" evidence="8">
    <location>
        <begin position="1"/>
        <end position="78"/>
    </location>
</feature>
<evidence type="ECO:0000313" key="11">
    <source>
        <dbReference type="EnsemblPlants" id="AET6Gv20186200.12"/>
    </source>
</evidence>
<dbReference type="AlphaFoldDB" id="A0A453N1U8"/>
<reference evidence="11" key="4">
    <citation type="submission" date="2019-03" db="UniProtKB">
        <authorList>
            <consortium name="EnsemblPlants"/>
        </authorList>
    </citation>
    <scope>IDENTIFICATION</scope>
</reference>
<dbReference type="Pfam" id="PF23559">
    <property type="entry name" value="WHD_DRP"/>
    <property type="match status" value="1"/>
</dbReference>
<evidence type="ECO:0000256" key="1">
    <source>
        <dbReference type="ARBA" id="ARBA00008894"/>
    </source>
</evidence>
<dbReference type="InterPro" id="IPR041118">
    <property type="entry name" value="Rx_N"/>
</dbReference>
<dbReference type="Gramene" id="AET6Gv20186200.12">
    <property type="protein sequence ID" value="AET6Gv20186200.12"/>
    <property type="gene ID" value="AET6Gv20186200"/>
</dbReference>
<evidence type="ECO:0000256" key="7">
    <source>
        <dbReference type="SAM" id="MobiDB-lite"/>
    </source>
</evidence>
<keyword evidence="3" id="KW-0677">Repeat</keyword>
<evidence type="ECO:0000256" key="4">
    <source>
        <dbReference type="ARBA" id="ARBA00022741"/>
    </source>
</evidence>
<keyword evidence="4" id="KW-0547">Nucleotide-binding</keyword>
<evidence type="ECO:0000259" key="10">
    <source>
        <dbReference type="Pfam" id="PF23598"/>
    </source>
</evidence>
<dbReference type="FunFam" id="1.10.10.10:FF:000322">
    <property type="entry name" value="Probable disease resistance protein At1g63360"/>
    <property type="match status" value="1"/>
</dbReference>
<feature type="domain" description="Disease resistance R13L4/SHOC-2-like LRR" evidence="10">
    <location>
        <begin position="386"/>
        <end position="732"/>
    </location>
</feature>
<reference evidence="11" key="5">
    <citation type="journal article" date="2021" name="G3 (Bethesda)">
        <title>Aegilops tauschii genome assembly Aet v5.0 features greater sequence contiguity and improved annotation.</title>
        <authorList>
            <person name="Wang L."/>
            <person name="Zhu T."/>
            <person name="Rodriguez J.C."/>
            <person name="Deal K.R."/>
            <person name="Dubcovsky J."/>
            <person name="McGuire P.E."/>
            <person name="Lux T."/>
            <person name="Spannagl M."/>
            <person name="Mayer K.F.X."/>
            <person name="Baldrich P."/>
            <person name="Meyers B.C."/>
            <person name="Huo N."/>
            <person name="Gu Y.Q."/>
            <person name="Zhou H."/>
            <person name="Devos K.M."/>
            <person name="Bennetzen J.L."/>
            <person name="Unver T."/>
            <person name="Budak H."/>
            <person name="Gulick P.J."/>
            <person name="Galiba G."/>
            <person name="Kalapos B."/>
            <person name="Nelson D.R."/>
            <person name="Li P."/>
            <person name="You F.M."/>
            <person name="Luo M.C."/>
            <person name="Dvorak J."/>
        </authorList>
    </citation>
    <scope>NUCLEOTIDE SEQUENCE [LARGE SCALE GENOMIC DNA]</scope>
    <source>
        <strain evidence="11">cv. AL8/78</strain>
    </source>
</reference>
<keyword evidence="6" id="KW-0175">Coiled coil</keyword>
<dbReference type="Proteomes" id="UP000015105">
    <property type="component" value="Chromosome 6D"/>
</dbReference>
<feature type="compositionally biased region" description="Basic and acidic residues" evidence="7">
    <location>
        <begin position="785"/>
        <end position="797"/>
    </location>
</feature>
<dbReference type="EnsemblPlants" id="AET6Gv20186200.12">
    <property type="protein sequence ID" value="AET6Gv20186200.12"/>
    <property type="gene ID" value="AET6Gv20186200"/>
</dbReference>
<feature type="domain" description="Disease resistance protein winged helix" evidence="9">
    <location>
        <begin position="266"/>
        <end position="337"/>
    </location>
</feature>
<organism evidence="11 12">
    <name type="scientific">Aegilops tauschii subsp. strangulata</name>
    <name type="common">Goatgrass</name>
    <dbReference type="NCBI Taxonomy" id="200361"/>
    <lineage>
        <taxon>Eukaryota</taxon>
        <taxon>Viridiplantae</taxon>
        <taxon>Streptophyta</taxon>
        <taxon>Embryophyta</taxon>
        <taxon>Tracheophyta</taxon>
        <taxon>Spermatophyta</taxon>
        <taxon>Magnoliopsida</taxon>
        <taxon>Liliopsida</taxon>
        <taxon>Poales</taxon>
        <taxon>Poaceae</taxon>
        <taxon>BOP clade</taxon>
        <taxon>Pooideae</taxon>
        <taxon>Triticodae</taxon>
        <taxon>Triticeae</taxon>
        <taxon>Triticinae</taxon>
        <taxon>Aegilops</taxon>
    </lineage>
</organism>
<accession>A0A453N1U8</accession>
<feature type="compositionally biased region" description="Acidic residues" evidence="7">
    <location>
        <begin position="768"/>
        <end position="784"/>
    </location>
</feature>
<dbReference type="Pfam" id="PF18052">
    <property type="entry name" value="Rx_N"/>
    <property type="match status" value="1"/>
</dbReference>